<organism evidence="1 2">
    <name type="scientific">Mycena metata</name>
    <dbReference type="NCBI Taxonomy" id="1033252"/>
    <lineage>
        <taxon>Eukaryota</taxon>
        <taxon>Fungi</taxon>
        <taxon>Dikarya</taxon>
        <taxon>Basidiomycota</taxon>
        <taxon>Agaricomycotina</taxon>
        <taxon>Agaricomycetes</taxon>
        <taxon>Agaricomycetidae</taxon>
        <taxon>Agaricales</taxon>
        <taxon>Marasmiineae</taxon>
        <taxon>Mycenaceae</taxon>
        <taxon>Mycena</taxon>
    </lineage>
</organism>
<proteinExistence type="predicted"/>
<comment type="caution">
    <text evidence="1">The sequence shown here is derived from an EMBL/GenBank/DDBJ whole genome shotgun (WGS) entry which is preliminary data.</text>
</comment>
<keyword evidence="2" id="KW-1185">Reference proteome</keyword>
<dbReference type="Gene3D" id="3.30.70.100">
    <property type="match status" value="2"/>
</dbReference>
<accession>A0AAD7KFC3</accession>
<dbReference type="AlphaFoldDB" id="A0AAD7KFC3"/>
<name>A0AAD7KFC3_9AGAR</name>
<evidence type="ECO:0000313" key="1">
    <source>
        <dbReference type="EMBL" id="KAJ7784476.1"/>
    </source>
</evidence>
<protein>
    <recommendedName>
        <fullName evidence="3">ABM domain-containing protein</fullName>
    </recommendedName>
</protein>
<dbReference type="EMBL" id="JARKIB010000002">
    <property type="protein sequence ID" value="KAJ7784476.1"/>
    <property type="molecule type" value="Genomic_DNA"/>
</dbReference>
<gene>
    <name evidence="1" type="ORF">B0H16DRAFT_1492642</name>
</gene>
<evidence type="ECO:0000313" key="2">
    <source>
        <dbReference type="Proteomes" id="UP001215598"/>
    </source>
</evidence>
<sequence length="201" mass="21827">MPAIQIISFPVSEEFSSKPELFQAPLEAIKTADGHISSFYGVQVEDVKKGYFISVWQSYEHHQKLVQQASYKSVIEGLKPAAGGDSDRNHINVAADPITALTSPALEVVVFTLKEGSTAEQLTPLFEELGKGLDAAVGSHAPCVWGQSIENRSKFLLVVGWDTVEAHWEAVKEGTSLHTTIGKIVALADLSIGHSHVKQHK</sequence>
<dbReference type="SUPFAM" id="SSF54909">
    <property type="entry name" value="Dimeric alpha+beta barrel"/>
    <property type="match status" value="1"/>
</dbReference>
<dbReference type="Proteomes" id="UP001215598">
    <property type="component" value="Unassembled WGS sequence"/>
</dbReference>
<reference evidence="1" key="1">
    <citation type="submission" date="2023-03" db="EMBL/GenBank/DDBJ databases">
        <title>Massive genome expansion in bonnet fungi (Mycena s.s.) driven by repeated elements and novel gene families across ecological guilds.</title>
        <authorList>
            <consortium name="Lawrence Berkeley National Laboratory"/>
            <person name="Harder C.B."/>
            <person name="Miyauchi S."/>
            <person name="Viragh M."/>
            <person name="Kuo A."/>
            <person name="Thoen E."/>
            <person name="Andreopoulos B."/>
            <person name="Lu D."/>
            <person name="Skrede I."/>
            <person name="Drula E."/>
            <person name="Henrissat B."/>
            <person name="Morin E."/>
            <person name="Kohler A."/>
            <person name="Barry K."/>
            <person name="LaButti K."/>
            <person name="Morin E."/>
            <person name="Salamov A."/>
            <person name="Lipzen A."/>
            <person name="Mereny Z."/>
            <person name="Hegedus B."/>
            <person name="Baldrian P."/>
            <person name="Stursova M."/>
            <person name="Weitz H."/>
            <person name="Taylor A."/>
            <person name="Grigoriev I.V."/>
            <person name="Nagy L.G."/>
            <person name="Martin F."/>
            <person name="Kauserud H."/>
        </authorList>
    </citation>
    <scope>NUCLEOTIDE SEQUENCE</scope>
    <source>
        <strain evidence="1">CBHHK182m</strain>
    </source>
</reference>
<dbReference type="InterPro" id="IPR011008">
    <property type="entry name" value="Dimeric_a/b-barrel"/>
</dbReference>
<evidence type="ECO:0008006" key="3">
    <source>
        <dbReference type="Google" id="ProtNLM"/>
    </source>
</evidence>